<dbReference type="Gene3D" id="3.40.50.300">
    <property type="entry name" value="P-loop containing nucleotide triphosphate hydrolases"/>
    <property type="match status" value="1"/>
</dbReference>
<evidence type="ECO:0000313" key="5">
    <source>
        <dbReference type="Proteomes" id="UP000249432"/>
    </source>
</evidence>
<dbReference type="GO" id="GO:0005524">
    <property type="term" value="F:ATP binding"/>
    <property type="evidence" value="ECO:0007669"/>
    <property type="project" value="UniProtKB-KW"/>
</dbReference>
<name>A0A2W5SP31_9CORY</name>
<dbReference type="PROSITE" id="PS00211">
    <property type="entry name" value="ABC_TRANSPORTER_1"/>
    <property type="match status" value="1"/>
</dbReference>
<keyword evidence="2 4" id="KW-0067">ATP-binding</keyword>
<dbReference type="InterPro" id="IPR027417">
    <property type="entry name" value="P-loop_NTPase"/>
</dbReference>
<dbReference type="InterPro" id="IPR003593">
    <property type="entry name" value="AAA+_ATPase"/>
</dbReference>
<evidence type="ECO:0000256" key="2">
    <source>
        <dbReference type="ARBA" id="ARBA00022840"/>
    </source>
</evidence>
<accession>A0A2W5SP31</accession>
<protein>
    <submittedName>
        <fullName evidence="4">ABC transporter ATP-binding protein</fullName>
    </submittedName>
</protein>
<dbReference type="PANTHER" id="PTHR42794:SF2">
    <property type="entry name" value="ABC TRANSPORTER ATP-BINDING PROTEIN"/>
    <property type="match status" value="1"/>
</dbReference>
<evidence type="ECO:0000313" key="4">
    <source>
        <dbReference type="EMBL" id="PZR04682.1"/>
    </source>
</evidence>
<organism evidence="4 5">
    <name type="scientific">Corynebacterium kroppenstedtii</name>
    <dbReference type="NCBI Taxonomy" id="161879"/>
    <lineage>
        <taxon>Bacteria</taxon>
        <taxon>Bacillati</taxon>
        <taxon>Actinomycetota</taxon>
        <taxon>Actinomycetes</taxon>
        <taxon>Mycobacteriales</taxon>
        <taxon>Corynebacteriaceae</taxon>
        <taxon>Corynebacterium</taxon>
    </lineage>
</organism>
<evidence type="ECO:0000256" key="1">
    <source>
        <dbReference type="ARBA" id="ARBA00022741"/>
    </source>
</evidence>
<dbReference type="InterPro" id="IPR017871">
    <property type="entry name" value="ABC_transporter-like_CS"/>
</dbReference>
<comment type="caution">
    <text evidence="4">The sequence shown here is derived from an EMBL/GenBank/DDBJ whole genome shotgun (WGS) entry which is preliminary data.</text>
</comment>
<dbReference type="PANTHER" id="PTHR42794">
    <property type="entry name" value="HEMIN IMPORT ATP-BINDING PROTEIN HMUV"/>
    <property type="match status" value="1"/>
</dbReference>
<dbReference type="RefSeq" id="WP_303734939.1">
    <property type="nucleotide sequence ID" value="NZ_CAKZHK010000014.1"/>
</dbReference>
<sequence>MTTLEAHNVSCSIAHSGRVILRDVSFTVPSGGMTAIVGINGVGKSTLLRVLAGIHRPHSGRVLIDDGTDVHSLRPHDRAQRIAFIGQEEAPPDDLLLGEMVALGRIPHLKPWQTGGKKERDVVTASLEVVGLADKIDHRCDQLSGGERRRAMLARGLAQDTDLVLLDEPTNHLDVRYQLLLLDVMRASGLTICATIHDLDLAFTHFDHVIVLGDGGVLAAGPPEETLTESTVAHGFSVNSTHISTANNSLHLVVESLRKDTAP</sequence>
<dbReference type="EMBL" id="QFRA01000014">
    <property type="protein sequence ID" value="PZR04682.1"/>
    <property type="molecule type" value="Genomic_DNA"/>
</dbReference>
<dbReference type="SUPFAM" id="SSF52540">
    <property type="entry name" value="P-loop containing nucleoside triphosphate hydrolases"/>
    <property type="match status" value="1"/>
</dbReference>
<evidence type="ECO:0000259" key="3">
    <source>
        <dbReference type="PROSITE" id="PS50893"/>
    </source>
</evidence>
<dbReference type="SMART" id="SM00382">
    <property type="entry name" value="AAA"/>
    <property type="match status" value="1"/>
</dbReference>
<dbReference type="InterPro" id="IPR003439">
    <property type="entry name" value="ABC_transporter-like_ATP-bd"/>
</dbReference>
<proteinExistence type="predicted"/>
<gene>
    <name evidence="4" type="ORF">DI525_06480</name>
</gene>
<dbReference type="CDD" id="cd03214">
    <property type="entry name" value="ABC_Iron-Siderophores_B12_Hemin"/>
    <property type="match status" value="1"/>
</dbReference>
<reference evidence="4 5" key="1">
    <citation type="submission" date="2017-08" db="EMBL/GenBank/DDBJ databases">
        <title>Infants hospitalized years apart are colonized by the same room-sourced microbial strains.</title>
        <authorList>
            <person name="Brooks B."/>
            <person name="Olm M.R."/>
            <person name="Firek B.A."/>
            <person name="Baker R."/>
            <person name="Thomas B.C."/>
            <person name="Morowitz M.J."/>
            <person name="Banfield J.F."/>
        </authorList>
    </citation>
    <scope>NUCLEOTIDE SEQUENCE [LARGE SCALE GENOMIC DNA]</scope>
    <source>
        <strain evidence="4">S2_003_000_R1_3</strain>
    </source>
</reference>
<dbReference type="Proteomes" id="UP000249432">
    <property type="component" value="Unassembled WGS sequence"/>
</dbReference>
<dbReference type="GO" id="GO:0016887">
    <property type="term" value="F:ATP hydrolysis activity"/>
    <property type="evidence" value="ECO:0007669"/>
    <property type="project" value="InterPro"/>
</dbReference>
<keyword evidence="1" id="KW-0547">Nucleotide-binding</keyword>
<dbReference type="Pfam" id="PF00005">
    <property type="entry name" value="ABC_tran"/>
    <property type="match status" value="1"/>
</dbReference>
<dbReference type="PROSITE" id="PS50893">
    <property type="entry name" value="ABC_TRANSPORTER_2"/>
    <property type="match status" value="1"/>
</dbReference>
<dbReference type="AlphaFoldDB" id="A0A2W5SP31"/>
<feature type="domain" description="ABC transporter" evidence="3">
    <location>
        <begin position="4"/>
        <end position="239"/>
    </location>
</feature>